<dbReference type="InterPro" id="IPR036286">
    <property type="entry name" value="LexA/Signal_pep-like_sf"/>
</dbReference>
<dbReference type="PANTHER" id="PTHR12383">
    <property type="entry name" value="PROTEASE FAMILY S26 MITOCHONDRIAL INNER MEMBRANE PROTEASE-RELATED"/>
    <property type="match status" value="1"/>
</dbReference>
<keyword evidence="10" id="KW-1185">Reference proteome</keyword>
<evidence type="ECO:0000256" key="5">
    <source>
        <dbReference type="ARBA" id="ARBA00023128"/>
    </source>
</evidence>
<feature type="domain" description="Peptidase S26" evidence="9">
    <location>
        <begin position="123"/>
        <end position="169"/>
    </location>
</feature>
<keyword evidence="5" id="KW-0496">Mitochondrion</keyword>
<feature type="active site" evidence="8">
    <location>
        <position position="67"/>
    </location>
</feature>
<evidence type="ECO:0000259" key="9">
    <source>
        <dbReference type="Pfam" id="PF10502"/>
    </source>
</evidence>
<evidence type="ECO:0000256" key="6">
    <source>
        <dbReference type="ARBA" id="ARBA00023136"/>
    </source>
</evidence>
<dbReference type="GO" id="GO:0004252">
    <property type="term" value="F:serine-type endopeptidase activity"/>
    <property type="evidence" value="ECO:0007669"/>
    <property type="project" value="InterPro"/>
</dbReference>
<evidence type="ECO:0000313" key="10">
    <source>
        <dbReference type="Proteomes" id="UP000887569"/>
    </source>
</evidence>
<dbReference type="GO" id="GO:0006465">
    <property type="term" value="P:signal peptide processing"/>
    <property type="evidence" value="ECO:0007669"/>
    <property type="project" value="InterPro"/>
</dbReference>
<dbReference type="PANTHER" id="PTHR12383:SF16">
    <property type="entry name" value="MITOCHONDRIAL INNER MEMBRANE PROTEASE SUBUNIT 1"/>
    <property type="match status" value="1"/>
</dbReference>
<dbReference type="SUPFAM" id="SSF51306">
    <property type="entry name" value="LexA/Signal peptidase"/>
    <property type="match status" value="1"/>
</dbReference>
<evidence type="ECO:0000256" key="1">
    <source>
        <dbReference type="ARBA" id="ARBA00004273"/>
    </source>
</evidence>
<dbReference type="GO" id="GO:0042720">
    <property type="term" value="C:mitochondrial inner membrane peptidase complex"/>
    <property type="evidence" value="ECO:0007669"/>
    <property type="project" value="TreeGrafter"/>
</dbReference>
<protein>
    <submittedName>
        <fullName evidence="11">Peptidase S26 domain-containing protein</fullName>
    </submittedName>
</protein>
<dbReference type="Pfam" id="PF10502">
    <property type="entry name" value="Peptidase_S26"/>
    <property type="match status" value="2"/>
</dbReference>
<feature type="active site" evidence="8">
    <location>
        <position position="110"/>
    </location>
</feature>
<dbReference type="Proteomes" id="UP000887569">
    <property type="component" value="Unplaced"/>
</dbReference>
<evidence type="ECO:0000313" key="11">
    <source>
        <dbReference type="WBParaSite" id="PgR075_g057_t02"/>
    </source>
</evidence>
<keyword evidence="6" id="KW-0472">Membrane</keyword>
<dbReference type="AlphaFoldDB" id="A0A915C1N6"/>
<dbReference type="GO" id="GO:0006627">
    <property type="term" value="P:protein processing involved in protein targeting to mitochondrion"/>
    <property type="evidence" value="ECO:0007669"/>
    <property type="project" value="TreeGrafter"/>
</dbReference>
<evidence type="ECO:0000256" key="2">
    <source>
        <dbReference type="ARBA" id="ARBA00011805"/>
    </source>
</evidence>
<dbReference type="PRINTS" id="PR00727">
    <property type="entry name" value="LEADERPTASE"/>
</dbReference>
<dbReference type="InterPro" id="IPR052064">
    <property type="entry name" value="Mito_IMP1_subunit"/>
</dbReference>
<reference evidence="11" key="1">
    <citation type="submission" date="2022-11" db="UniProtKB">
        <authorList>
            <consortium name="WormBaseParasite"/>
        </authorList>
    </citation>
    <scope>IDENTIFICATION</scope>
</reference>
<name>A0A915C1N6_PARUN</name>
<evidence type="ECO:0000256" key="4">
    <source>
        <dbReference type="ARBA" id="ARBA00022801"/>
    </source>
</evidence>
<feature type="domain" description="Peptidase S26" evidence="9">
    <location>
        <begin position="43"/>
        <end position="120"/>
    </location>
</feature>
<evidence type="ECO:0000256" key="3">
    <source>
        <dbReference type="ARBA" id="ARBA00022792"/>
    </source>
</evidence>
<organism evidence="10 11">
    <name type="scientific">Parascaris univalens</name>
    <name type="common">Nematode worm</name>
    <dbReference type="NCBI Taxonomy" id="6257"/>
    <lineage>
        <taxon>Eukaryota</taxon>
        <taxon>Metazoa</taxon>
        <taxon>Ecdysozoa</taxon>
        <taxon>Nematoda</taxon>
        <taxon>Chromadorea</taxon>
        <taxon>Rhabditida</taxon>
        <taxon>Spirurina</taxon>
        <taxon>Ascaridomorpha</taxon>
        <taxon>Ascaridoidea</taxon>
        <taxon>Ascarididae</taxon>
        <taxon>Parascaris</taxon>
    </lineage>
</organism>
<keyword evidence="3" id="KW-0999">Mitochondrion inner membrane</keyword>
<dbReference type="WBParaSite" id="PgR075_g057_t02">
    <property type="protein sequence ID" value="PgR075_g057_t02"/>
    <property type="gene ID" value="PgR075_g057"/>
</dbReference>
<dbReference type="InterPro" id="IPR019533">
    <property type="entry name" value="Peptidase_S26"/>
</dbReference>
<sequence>LVLRVTRSVGVGNWSRGCGDFDSPPRRASKLGKYWNWRNLRRLVYVYSTCYVIGKHVGELVVCSGPSMYPTIHDGDLVVAERLSVTLRNLRRGDIVGALSPTQPQQLLCKRLTRMEYDRVSNCQVLPTGRIPKGHVYLEGDNAFLSTDSRMFGPVPEGLVQIRLVLRIWPLSRAGWLSSHWFWQGGDQLS</sequence>
<comment type="subcellular location">
    <subcellularLocation>
        <location evidence="1">Mitochondrion inner membrane</location>
    </subcellularLocation>
</comment>
<comment type="similarity">
    <text evidence="7">Belongs to the peptidase S26 family. IMP1 subfamily.</text>
</comment>
<proteinExistence type="inferred from homology"/>
<dbReference type="Gene3D" id="2.10.109.10">
    <property type="entry name" value="Umud Fragment, subunit A"/>
    <property type="match status" value="1"/>
</dbReference>
<evidence type="ECO:0000256" key="8">
    <source>
        <dbReference type="PIRSR" id="PIRSR600223-1"/>
    </source>
</evidence>
<dbReference type="InterPro" id="IPR000223">
    <property type="entry name" value="Pept_S26A_signal_pept_1"/>
</dbReference>
<comment type="subunit">
    <text evidence="2">Heterodimer of 2 subunits, IMMPL1 and IMMPL2.</text>
</comment>
<dbReference type="CDD" id="cd06530">
    <property type="entry name" value="S26_SPase_I"/>
    <property type="match status" value="1"/>
</dbReference>
<accession>A0A915C1N6</accession>
<keyword evidence="4" id="KW-0378">Hydrolase</keyword>
<evidence type="ECO:0000256" key="7">
    <source>
        <dbReference type="ARBA" id="ARBA00038445"/>
    </source>
</evidence>